<comment type="caution">
    <text evidence="2">The sequence shown here is derived from an EMBL/GenBank/DDBJ whole genome shotgun (WGS) entry which is preliminary data.</text>
</comment>
<feature type="transmembrane region" description="Helical" evidence="1">
    <location>
        <begin position="34"/>
        <end position="52"/>
    </location>
</feature>
<reference evidence="2 3" key="1">
    <citation type="journal article" date="2016" name="Nat. Commun.">
        <title>Thousands of microbial genomes shed light on interconnected biogeochemical processes in an aquifer system.</title>
        <authorList>
            <person name="Anantharaman K."/>
            <person name="Brown C.T."/>
            <person name="Hug L.A."/>
            <person name="Sharon I."/>
            <person name="Castelle C.J."/>
            <person name="Probst A.J."/>
            <person name="Thomas B.C."/>
            <person name="Singh A."/>
            <person name="Wilkins M.J."/>
            <person name="Karaoz U."/>
            <person name="Brodie E.L."/>
            <person name="Williams K.H."/>
            <person name="Hubbard S.S."/>
            <person name="Banfield J.F."/>
        </authorList>
    </citation>
    <scope>NUCLEOTIDE SEQUENCE [LARGE SCALE GENOMIC DNA]</scope>
</reference>
<feature type="transmembrane region" description="Helical" evidence="1">
    <location>
        <begin position="181"/>
        <end position="200"/>
    </location>
</feature>
<name>A0A1G1UXB8_9BACT</name>
<feature type="transmembrane region" description="Helical" evidence="1">
    <location>
        <begin position="6"/>
        <end position="22"/>
    </location>
</feature>
<gene>
    <name evidence="2" type="ORF">A2782_01520</name>
</gene>
<evidence type="ECO:0000256" key="1">
    <source>
        <dbReference type="SAM" id="Phobius"/>
    </source>
</evidence>
<accession>A0A1G1UXB8</accession>
<proteinExistence type="predicted"/>
<keyword evidence="1" id="KW-1133">Transmembrane helix</keyword>
<feature type="transmembrane region" description="Helical" evidence="1">
    <location>
        <begin position="58"/>
        <end position="76"/>
    </location>
</feature>
<organism evidence="2 3">
    <name type="scientific">Candidatus Blackburnbacteria bacterium RIFCSPHIGHO2_01_FULL_43_15b</name>
    <dbReference type="NCBI Taxonomy" id="1797513"/>
    <lineage>
        <taxon>Bacteria</taxon>
        <taxon>Candidatus Blackburniibacteriota</taxon>
    </lineage>
</organism>
<keyword evidence="1" id="KW-0472">Membrane</keyword>
<dbReference type="Proteomes" id="UP000177967">
    <property type="component" value="Unassembled WGS sequence"/>
</dbReference>
<protein>
    <submittedName>
        <fullName evidence="2">Uncharacterized protein</fullName>
    </submittedName>
</protein>
<evidence type="ECO:0000313" key="3">
    <source>
        <dbReference type="Proteomes" id="UP000177967"/>
    </source>
</evidence>
<dbReference type="AlphaFoldDB" id="A0A1G1UXB8"/>
<feature type="transmembrane region" description="Helical" evidence="1">
    <location>
        <begin position="88"/>
        <end position="111"/>
    </location>
</feature>
<feature type="transmembrane region" description="Helical" evidence="1">
    <location>
        <begin position="147"/>
        <end position="175"/>
    </location>
</feature>
<sequence length="226" mass="25984">MQTIFYYSLLFLGFFVFSFISWRKFREDYDPNAIFTLALAFLLGGIPVWLFFDRFVPAYSVWGFLSGGLIAGWFGARKMHFKVYEILDGVALGLVWLSLFFYLGCLIRFGWGKYFTNTLYLLVPILVLICARYVFTGYRRFSWYPSGRIGFVGAATGFSYFFLLLVVDFGLSLVLPSSGKLIESGFSLLAVLVFFSALYLRSGRRQAQHLLAFFQLKKKRGKINGR</sequence>
<feature type="transmembrane region" description="Helical" evidence="1">
    <location>
        <begin position="117"/>
        <end position="135"/>
    </location>
</feature>
<keyword evidence="1" id="KW-0812">Transmembrane</keyword>
<dbReference type="EMBL" id="MHBW01000035">
    <property type="protein sequence ID" value="OGY07802.1"/>
    <property type="molecule type" value="Genomic_DNA"/>
</dbReference>
<dbReference type="STRING" id="1797513.A2782_01520"/>
<evidence type="ECO:0000313" key="2">
    <source>
        <dbReference type="EMBL" id="OGY07802.1"/>
    </source>
</evidence>